<feature type="binding site" evidence="7">
    <location>
        <begin position="152"/>
        <end position="155"/>
    </location>
    <ligand>
        <name>substrate</name>
    </ligand>
</feature>
<evidence type="ECO:0000259" key="9">
    <source>
        <dbReference type="Pfam" id="PF00984"/>
    </source>
</evidence>
<dbReference type="EMBL" id="ACJX03000001">
    <property type="protein sequence ID" value="KRT34373.1"/>
    <property type="molecule type" value="Genomic_DNA"/>
</dbReference>
<organism evidence="11 12">
    <name type="scientific">Acetomicrobium hydrogeniformans ATCC BAA-1850</name>
    <dbReference type="NCBI Taxonomy" id="592015"/>
    <lineage>
        <taxon>Bacteria</taxon>
        <taxon>Thermotogati</taxon>
        <taxon>Synergistota</taxon>
        <taxon>Synergistia</taxon>
        <taxon>Synergistales</taxon>
        <taxon>Acetomicrobiaceae</taxon>
        <taxon>Acetomicrobium</taxon>
    </lineage>
</organism>
<evidence type="ECO:0000256" key="8">
    <source>
        <dbReference type="PIRSR" id="PIRSR500134-3"/>
    </source>
</evidence>
<keyword evidence="5 8" id="KW-0520">NAD</keyword>
<dbReference type="AlphaFoldDB" id="A0A0T5X9K2"/>
<evidence type="ECO:0000256" key="4">
    <source>
        <dbReference type="ARBA" id="ARBA00047473"/>
    </source>
</evidence>
<dbReference type="Proteomes" id="UP000005273">
    <property type="component" value="Unassembled WGS sequence"/>
</dbReference>
<dbReference type="GO" id="GO:0006065">
    <property type="term" value="P:UDP-glucuronate biosynthetic process"/>
    <property type="evidence" value="ECO:0007669"/>
    <property type="project" value="UniProtKB-UniPathway"/>
</dbReference>
<feature type="domain" description="UDP-glucose/GDP-mannose dehydrogenase dimerisation" evidence="9">
    <location>
        <begin position="202"/>
        <end position="291"/>
    </location>
</feature>
<comment type="catalytic activity">
    <reaction evidence="4 5">
        <text>UDP-alpha-D-glucose + 2 NAD(+) + H2O = UDP-alpha-D-glucuronate + 2 NADH + 3 H(+)</text>
        <dbReference type="Rhea" id="RHEA:23596"/>
        <dbReference type="ChEBI" id="CHEBI:15377"/>
        <dbReference type="ChEBI" id="CHEBI:15378"/>
        <dbReference type="ChEBI" id="CHEBI:57540"/>
        <dbReference type="ChEBI" id="CHEBI:57945"/>
        <dbReference type="ChEBI" id="CHEBI:58052"/>
        <dbReference type="ChEBI" id="CHEBI:58885"/>
        <dbReference type="EC" id="1.1.1.22"/>
    </reaction>
</comment>
<dbReference type="SUPFAM" id="SSF51735">
    <property type="entry name" value="NAD(P)-binding Rossmann-fold domains"/>
    <property type="match status" value="1"/>
</dbReference>
<evidence type="ECO:0000259" key="10">
    <source>
        <dbReference type="Pfam" id="PF03721"/>
    </source>
</evidence>
<dbReference type="eggNOG" id="COG1004">
    <property type="taxonomic scope" value="Bacteria"/>
</dbReference>
<dbReference type="Gene3D" id="3.40.50.720">
    <property type="entry name" value="NAD(P)-binding Rossmann-like Domain"/>
    <property type="match status" value="2"/>
</dbReference>
<feature type="binding site" evidence="7">
    <location>
        <position position="207"/>
    </location>
    <ligand>
        <name>substrate</name>
    </ligand>
</feature>
<evidence type="ECO:0000313" key="11">
    <source>
        <dbReference type="EMBL" id="KRT34373.1"/>
    </source>
</evidence>
<dbReference type="UniPathway" id="UPA00038">
    <property type="reaction ID" value="UER00491"/>
</dbReference>
<evidence type="ECO:0000256" key="2">
    <source>
        <dbReference type="ARBA" id="ARBA00006601"/>
    </source>
</evidence>
<feature type="binding site" evidence="8">
    <location>
        <position position="155"/>
    </location>
    <ligand>
        <name>NAD(+)</name>
        <dbReference type="ChEBI" id="CHEBI:57540"/>
    </ligand>
</feature>
<feature type="binding site" evidence="7">
    <location>
        <begin position="252"/>
        <end position="256"/>
    </location>
    <ligand>
        <name>substrate</name>
    </ligand>
</feature>
<dbReference type="SUPFAM" id="SSF48179">
    <property type="entry name" value="6-phosphogluconate dehydrogenase C-terminal domain-like"/>
    <property type="match status" value="1"/>
</dbReference>
<feature type="binding site" evidence="7">
    <location>
        <position position="260"/>
    </location>
    <ligand>
        <name>substrate</name>
    </ligand>
</feature>
<proteinExistence type="inferred from homology"/>
<evidence type="ECO:0000256" key="3">
    <source>
        <dbReference type="ARBA" id="ARBA00012954"/>
    </source>
</evidence>
<gene>
    <name evidence="11" type="ORF">HMPREF1705_04006</name>
</gene>
<dbReference type="GO" id="GO:0051287">
    <property type="term" value="F:NAD binding"/>
    <property type="evidence" value="ECO:0007669"/>
    <property type="project" value="InterPro"/>
</dbReference>
<dbReference type="InterPro" id="IPR001732">
    <property type="entry name" value="UDP-Glc/GDP-Man_DH_N"/>
</dbReference>
<dbReference type="InterPro" id="IPR008927">
    <property type="entry name" value="6-PGluconate_DH-like_C_sf"/>
</dbReference>
<dbReference type="SUPFAM" id="SSF55347">
    <property type="entry name" value="Glyceraldehyde-3-phosphate dehydrogenase-like, C-terminal domain"/>
    <property type="match status" value="1"/>
</dbReference>
<feature type="binding site" evidence="8">
    <location>
        <position position="117"/>
    </location>
    <ligand>
        <name>NAD(+)</name>
        <dbReference type="ChEBI" id="CHEBI:57540"/>
    </ligand>
</feature>
<feature type="binding site" evidence="8">
    <location>
        <position position="82"/>
    </location>
    <ligand>
        <name>NAD(+)</name>
        <dbReference type="ChEBI" id="CHEBI:57540"/>
    </ligand>
</feature>
<dbReference type="GO" id="GO:0000271">
    <property type="term" value="P:polysaccharide biosynthetic process"/>
    <property type="evidence" value="ECO:0007669"/>
    <property type="project" value="InterPro"/>
</dbReference>
<dbReference type="InterPro" id="IPR036291">
    <property type="entry name" value="NAD(P)-bd_dom_sf"/>
</dbReference>
<dbReference type="EC" id="1.1.1.22" evidence="3 5"/>
<evidence type="ECO:0000256" key="5">
    <source>
        <dbReference type="PIRNR" id="PIRNR000124"/>
    </source>
</evidence>
<evidence type="ECO:0000313" key="12">
    <source>
        <dbReference type="Proteomes" id="UP000005273"/>
    </source>
</evidence>
<feature type="binding site" evidence="8">
    <location>
        <position position="266"/>
    </location>
    <ligand>
        <name>NAD(+)</name>
        <dbReference type="ChEBI" id="CHEBI:57540"/>
    </ligand>
</feature>
<dbReference type="Pfam" id="PF03721">
    <property type="entry name" value="UDPG_MGDP_dh_N"/>
    <property type="match status" value="1"/>
</dbReference>
<feature type="domain" description="UDP-glucose/GDP-mannose dehydrogenase N-terminal" evidence="10">
    <location>
        <begin position="1"/>
        <end position="184"/>
    </location>
</feature>
<sequence>MIGTGYVGLVTGACLAEQGNHVWCVVIDEDKISRLNAGIVPIYEPGLEDIIKRNVSQGRLKFTTDTKEAVKNSFFVFIAVGTPPDGNGNADLKYVLQAAQNIGACMEGYKIIAIKSTVPVGTSYKIKTIITEELTKRGRTDIDFDVAFCPEFLKEGSAVDDFLSPDRIVIGTENDRTSAFLRELFSPYVQREPRILTVSISSAELIKYAANAMQPTRISFMNELANFCETVGADIEEVRRGIGTDKRIGPAFLYAGVGYGGSCFPKDVKALIRSAKEKGKDLSILQAVESVQAFSATLARRIEAEDTIVVNLRYRSGALGSINVTTLTYPKNLEGSITILGEKGTVKIGGIALNRIDTWEFDQPHPMDKEVEQANTNPTSVYGFGHLDFYSHVIEALKGNINGVVEGREGRKTVEIIQAAYQSALSGGQVKPCAMPR</sequence>
<dbReference type="InterPro" id="IPR017476">
    <property type="entry name" value="UDP-Glc/GDP-Man"/>
</dbReference>
<keyword evidence="12" id="KW-1185">Reference proteome</keyword>
<reference evidence="12" key="1">
    <citation type="submission" date="2012-09" db="EMBL/GenBank/DDBJ databases">
        <authorList>
            <person name="Weinstock G."/>
            <person name="Sodergren E."/>
            <person name="Clifton S."/>
            <person name="Fulton L."/>
            <person name="Fulton B."/>
            <person name="Courtney L."/>
            <person name="Fronick C."/>
            <person name="Harrison M."/>
            <person name="Strong C."/>
            <person name="Farmer C."/>
            <person name="Delehaunty K."/>
            <person name="Markovic C."/>
            <person name="Hall O."/>
            <person name="Minx P."/>
            <person name="Tomlinson C."/>
            <person name="Mitreva M."/>
            <person name="Nelson J."/>
            <person name="Hou S."/>
            <person name="Wollam A."/>
            <person name="Pepin K.H."/>
            <person name="Johnson M."/>
            <person name="Bhonagiri V."/>
            <person name="Nash W.E."/>
            <person name="Suruliraj S."/>
            <person name="Warren W."/>
            <person name="Chinwalla A."/>
            <person name="Mardis E.R."/>
            <person name="Wilson R.K."/>
        </authorList>
    </citation>
    <scope>NUCLEOTIDE SEQUENCE [LARGE SCALE GENOMIC DNA]</scope>
    <source>
        <strain evidence="12">OS1</strain>
    </source>
</reference>
<dbReference type="PIRSF" id="PIRSF000124">
    <property type="entry name" value="UDPglc_GDPman_dh"/>
    <property type="match status" value="1"/>
</dbReference>
<keyword evidence="5" id="KW-0560">Oxidoreductase</keyword>
<dbReference type="InterPro" id="IPR014026">
    <property type="entry name" value="UDP-Glc/GDP-Man_DH_dimer"/>
</dbReference>
<dbReference type="STRING" id="592015.HMPREF1705_04006"/>
<dbReference type="Pfam" id="PF00984">
    <property type="entry name" value="UDPG_MGDP_dh"/>
    <property type="match status" value="1"/>
</dbReference>
<dbReference type="InterPro" id="IPR028357">
    <property type="entry name" value="UDPglc_DH_bac"/>
</dbReference>
<comment type="caution">
    <text evidence="11">The sequence shown here is derived from an EMBL/GenBank/DDBJ whole genome shotgun (WGS) entry which is preliminary data.</text>
</comment>
<dbReference type="PANTHER" id="PTHR43750:SF3">
    <property type="entry name" value="UDP-GLUCOSE 6-DEHYDROGENASE TUAD"/>
    <property type="match status" value="1"/>
</dbReference>
<feature type="binding site" evidence="8">
    <location>
        <position position="31"/>
    </location>
    <ligand>
        <name>NAD(+)</name>
        <dbReference type="ChEBI" id="CHEBI:57540"/>
    </ligand>
</feature>
<dbReference type="PANTHER" id="PTHR43750">
    <property type="entry name" value="UDP-GLUCOSE 6-DEHYDROGENASE TUAD"/>
    <property type="match status" value="1"/>
</dbReference>
<dbReference type="GO" id="GO:0003979">
    <property type="term" value="F:UDP-glucose 6-dehydrogenase activity"/>
    <property type="evidence" value="ECO:0007669"/>
    <property type="project" value="UniProtKB-EC"/>
</dbReference>
<dbReference type="Gene3D" id="1.20.5.100">
    <property type="entry name" value="Cytochrome c1, transmembrane anchor, C-terminal"/>
    <property type="match status" value="1"/>
</dbReference>
<evidence type="ECO:0000256" key="6">
    <source>
        <dbReference type="PIRSR" id="PIRSR500134-1"/>
    </source>
</evidence>
<evidence type="ECO:0000256" key="1">
    <source>
        <dbReference type="ARBA" id="ARBA00004701"/>
    </source>
</evidence>
<dbReference type="Gene3D" id="3.30.360.10">
    <property type="entry name" value="Dihydrodipicolinate Reductase, domain 2"/>
    <property type="match status" value="1"/>
</dbReference>
<comment type="pathway">
    <text evidence="1">Nucleotide-sugar biosynthesis; UDP-alpha-D-glucuronate biosynthesis; UDP-alpha-D-glucuronate from UDP-alpha-D-glucose: step 1/1.</text>
</comment>
<dbReference type="PIRSF" id="PIRSF500134">
    <property type="entry name" value="UDPglc_DH_bac"/>
    <property type="match status" value="1"/>
</dbReference>
<name>A0A0T5X9K2_9BACT</name>
<feature type="active site" description="Nucleophile" evidence="6">
    <location>
        <position position="263"/>
    </location>
</feature>
<evidence type="ECO:0000256" key="7">
    <source>
        <dbReference type="PIRSR" id="PIRSR500134-2"/>
    </source>
</evidence>
<protein>
    <recommendedName>
        <fullName evidence="3 5">UDP-glucose 6-dehydrogenase</fullName>
        <ecNumber evidence="3 5">1.1.1.22</ecNumber>
    </recommendedName>
</protein>
<comment type="similarity">
    <text evidence="2 5">Belongs to the UDP-glucose/GDP-mannose dehydrogenase family.</text>
</comment>
<dbReference type="NCBIfam" id="TIGR03026">
    <property type="entry name" value="NDP-sugDHase"/>
    <property type="match status" value="1"/>
</dbReference>
<accession>A0A0T5X9K2</accession>